<dbReference type="PANTHER" id="PTHR45654:SF80">
    <property type="entry name" value="HOMEOBOX-LEUCINE ZIPPER PROTEIN ROC7"/>
    <property type="match status" value="1"/>
</dbReference>
<evidence type="ECO:0000256" key="5">
    <source>
        <dbReference type="ARBA" id="ARBA00023125"/>
    </source>
</evidence>
<dbReference type="GO" id="GO:0003677">
    <property type="term" value="F:DNA binding"/>
    <property type="evidence" value="ECO:0007669"/>
    <property type="project" value="UniProtKB-UniRule"/>
</dbReference>
<dbReference type="OrthoDB" id="696761at2759"/>
<evidence type="ECO:0000256" key="7">
    <source>
        <dbReference type="ARBA" id="ARBA00023163"/>
    </source>
</evidence>
<evidence type="ECO:0000256" key="2">
    <source>
        <dbReference type="ARBA" id="ARBA00006789"/>
    </source>
</evidence>
<evidence type="ECO:0000256" key="6">
    <source>
        <dbReference type="ARBA" id="ARBA00023155"/>
    </source>
</evidence>
<evidence type="ECO:0000256" key="1">
    <source>
        <dbReference type="ARBA" id="ARBA00004123"/>
    </source>
</evidence>
<keyword evidence="3" id="KW-0805">Transcription regulation</keyword>
<organism evidence="14 15">
    <name type="scientific">Carex littledalei</name>
    <dbReference type="NCBI Taxonomy" id="544730"/>
    <lineage>
        <taxon>Eukaryota</taxon>
        <taxon>Viridiplantae</taxon>
        <taxon>Streptophyta</taxon>
        <taxon>Embryophyta</taxon>
        <taxon>Tracheophyta</taxon>
        <taxon>Spermatophyta</taxon>
        <taxon>Magnoliopsida</taxon>
        <taxon>Liliopsida</taxon>
        <taxon>Poales</taxon>
        <taxon>Cyperaceae</taxon>
        <taxon>Cyperoideae</taxon>
        <taxon>Cariceae</taxon>
        <taxon>Carex</taxon>
        <taxon>Carex subgen. Euthyceras</taxon>
    </lineage>
</organism>
<evidence type="ECO:0000256" key="8">
    <source>
        <dbReference type="ARBA" id="ARBA00023242"/>
    </source>
</evidence>
<evidence type="ECO:0000256" key="4">
    <source>
        <dbReference type="ARBA" id="ARBA00023054"/>
    </source>
</evidence>
<dbReference type="CDD" id="cd00086">
    <property type="entry name" value="homeodomain"/>
    <property type="match status" value="1"/>
</dbReference>
<accession>A0A833QVB7</accession>
<dbReference type="SUPFAM" id="SSF46689">
    <property type="entry name" value="Homeodomain-like"/>
    <property type="match status" value="1"/>
</dbReference>
<evidence type="ECO:0000259" key="13">
    <source>
        <dbReference type="PROSITE" id="PS50071"/>
    </source>
</evidence>
<dbReference type="Pfam" id="PF00046">
    <property type="entry name" value="Homeodomain"/>
    <property type="match status" value="1"/>
</dbReference>
<name>A0A833QVB7_9POAL</name>
<comment type="similarity">
    <text evidence="2">Belongs to the HD-ZIP homeobox family. Class IV subfamily.</text>
</comment>
<dbReference type="EMBL" id="SWLB01000019">
    <property type="protein sequence ID" value="KAF3325656.1"/>
    <property type="molecule type" value="Genomic_DNA"/>
</dbReference>
<feature type="coiled-coil region" evidence="11">
    <location>
        <begin position="184"/>
        <end position="211"/>
    </location>
</feature>
<keyword evidence="8 9" id="KW-0539">Nucleus</keyword>
<feature type="compositionally biased region" description="Basic residues" evidence="12">
    <location>
        <begin position="118"/>
        <end position="129"/>
    </location>
</feature>
<gene>
    <name evidence="14" type="ORF">FCM35_KLT08736</name>
</gene>
<dbReference type="PANTHER" id="PTHR45654">
    <property type="entry name" value="HOMEOBOX-LEUCINE ZIPPER PROTEIN MERISTEM L1"/>
    <property type="match status" value="1"/>
</dbReference>
<feature type="DNA-binding region" description="Homeobox" evidence="9">
    <location>
        <begin position="120"/>
        <end position="179"/>
    </location>
</feature>
<keyword evidence="5 9" id="KW-0238">DNA-binding</keyword>
<feature type="domain" description="Homeobox" evidence="13">
    <location>
        <begin position="118"/>
        <end position="178"/>
    </location>
</feature>
<keyword evidence="15" id="KW-1185">Reference proteome</keyword>
<reference evidence="14" key="1">
    <citation type="submission" date="2020-01" db="EMBL/GenBank/DDBJ databases">
        <title>Genome sequence of Kobresia littledalei, the first chromosome-level genome in the family Cyperaceae.</title>
        <authorList>
            <person name="Qu G."/>
        </authorList>
    </citation>
    <scope>NUCLEOTIDE SEQUENCE</scope>
    <source>
        <strain evidence="14">C.B.Clarke</strain>
        <tissue evidence="14">Leaf</tissue>
    </source>
</reference>
<evidence type="ECO:0000256" key="10">
    <source>
        <dbReference type="RuleBase" id="RU000682"/>
    </source>
</evidence>
<dbReference type="GO" id="GO:0000981">
    <property type="term" value="F:DNA-binding transcription factor activity, RNA polymerase II-specific"/>
    <property type="evidence" value="ECO:0007669"/>
    <property type="project" value="InterPro"/>
</dbReference>
<dbReference type="Proteomes" id="UP000623129">
    <property type="component" value="Unassembled WGS sequence"/>
</dbReference>
<keyword evidence="6 9" id="KW-0371">Homeobox</keyword>
<evidence type="ECO:0000256" key="9">
    <source>
        <dbReference type="PROSITE-ProRule" id="PRU00108"/>
    </source>
</evidence>
<proteinExistence type="inferred from homology"/>
<dbReference type="InterPro" id="IPR001356">
    <property type="entry name" value="HD"/>
</dbReference>
<dbReference type="PROSITE" id="PS00027">
    <property type="entry name" value="HOMEOBOX_1"/>
    <property type="match status" value="1"/>
</dbReference>
<evidence type="ECO:0000313" key="15">
    <source>
        <dbReference type="Proteomes" id="UP000623129"/>
    </source>
</evidence>
<dbReference type="InterPro" id="IPR042160">
    <property type="entry name" value="HD-Zip_IV"/>
</dbReference>
<comment type="subcellular location">
    <subcellularLocation>
        <location evidence="1 9 10">Nucleus</location>
    </subcellularLocation>
</comment>
<protein>
    <submittedName>
        <fullName evidence="14">Homeodomain leucine zipper family IV protein</fullName>
    </submittedName>
</protein>
<evidence type="ECO:0000256" key="11">
    <source>
        <dbReference type="SAM" id="Coils"/>
    </source>
</evidence>
<feature type="compositionally biased region" description="Low complexity" evidence="12">
    <location>
        <begin position="30"/>
        <end position="45"/>
    </location>
</feature>
<dbReference type="InterPro" id="IPR009057">
    <property type="entry name" value="Homeodomain-like_sf"/>
</dbReference>
<comment type="caution">
    <text evidence="14">The sequence shown here is derived from an EMBL/GenBank/DDBJ whole genome shotgun (WGS) entry which is preliminary data.</text>
</comment>
<dbReference type="SMART" id="SM00389">
    <property type="entry name" value="HOX"/>
    <property type="match status" value="1"/>
</dbReference>
<dbReference type="Gene3D" id="1.10.10.60">
    <property type="entry name" value="Homeodomain-like"/>
    <property type="match status" value="1"/>
</dbReference>
<evidence type="ECO:0000256" key="3">
    <source>
        <dbReference type="ARBA" id="ARBA00023015"/>
    </source>
</evidence>
<dbReference type="PROSITE" id="PS50071">
    <property type="entry name" value="HOMEOBOX_2"/>
    <property type="match status" value="1"/>
</dbReference>
<feature type="compositionally biased region" description="Polar residues" evidence="12">
    <location>
        <begin position="267"/>
        <end position="276"/>
    </location>
</feature>
<feature type="region of interest" description="Disordered" evidence="12">
    <location>
        <begin position="227"/>
        <end position="276"/>
    </location>
</feature>
<dbReference type="AlphaFoldDB" id="A0A833QVB7"/>
<dbReference type="InterPro" id="IPR017970">
    <property type="entry name" value="Homeobox_CS"/>
</dbReference>
<keyword evidence="7" id="KW-0804">Transcription</keyword>
<dbReference type="FunFam" id="1.10.10.60:FF:000229">
    <property type="entry name" value="Homeobox-leucine zipper protein HDG1"/>
    <property type="match status" value="1"/>
</dbReference>
<feature type="region of interest" description="Disordered" evidence="12">
    <location>
        <begin position="1"/>
        <end position="129"/>
    </location>
</feature>
<dbReference type="GO" id="GO:0005634">
    <property type="term" value="C:nucleus"/>
    <property type="evidence" value="ECO:0007669"/>
    <property type="project" value="UniProtKB-SubCell"/>
</dbReference>
<keyword evidence="4 11" id="KW-0175">Coiled coil</keyword>
<evidence type="ECO:0000256" key="12">
    <source>
        <dbReference type="SAM" id="MobiDB-lite"/>
    </source>
</evidence>
<evidence type="ECO:0000313" key="14">
    <source>
        <dbReference type="EMBL" id="KAF3325656.1"/>
    </source>
</evidence>
<sequence length="276" mass="30436">MKRKAKTKKMEPKRQKQKQTQKQKDKENAPNDSNSSQNPNQNPSSLAYYLLVVPPGASPPAGAAALPGTPPPGATAAATEAVKRISTGGVGLSSDAKSGSDDQDLNQDPDPTPNPNPRGRKRRFKRHTPHQIQELESYFIKNPHPDDKARDDLSQELGLEPSQVKFWFQNKRTQLKNQFVWQENTQLRAELDKLKAENEKLIAENNQFKVMLAGTSCSACGASVVPGELSSDELRPNTSTMPPPEPCEEDDEVGATRSEDDQFIFSDMNTRDLSGV</sequence>